<feature type="region of interest" description="Disordered" evidence="1">
    <location>
        <begin position="132"/>
        <end position="168"/>
    </location>
</feature>
<name>A0A7M7MAG3_VARDE</name>
<organism evidence="3 4">
    <name type="scientific">Varroa destructor</name>
    <name type="common">Honeybee mite</name>
    <dbReference type="NCBI Taxonomy" id="109461"/>
    <lineage>
        <taxon>Eukaryota</taxon>
        <taxon>Metazoa</taxon>
        <taxon>Ecdysozoa</taxon>
        <taxon>Arthropoda</taxon>
        <taxon>Chelicerata</taxon>
        <taxon>Arachnida</taxon>
        <taxon>Acari</taxon>
        <taxon>Parasitiformes</taxon>
        <taxon>Mesostigmata</taxon>
        <taxon>Gamasina</taxon>
        <taxon>Dermanyssoidea</taxon>
        <taxon>Varroidae</taxon>
        <taxon>Varroa</taxon>
    </lineage>
</organism>
<feature type="region of interest" description="Disordered" evidence="1">
    <location>
        <begin position="192"/>
        <end position="213"/>
    </location>
</feature>
<keyword evidence="2" id="KW-0812">Transmembrane</keyword>
<feature type="compositionally biased region" description="Polar residues" evidence="1">
    <location>
        <begin position="193"/>
        <end position="206"/>
    </location>
</feature>
<keyword evidence="2" id="KW-1133">Transmembrane helix</keyword>
<dbReference type="RefSeq" id="XP_022661847.1">
    <property type="nucleotide sequence ID" value="XM_022806112.1"/>
</dbReference>
<reference evidence="3" key="1">
    <citation type="submission" date="2021-01" db="UniProtKB">
        <authorList>
            <consortium name="EnsemblMetazoa"/>
        </authorList>
    </citation>
    <scope>IDENTIFICATION</scope>
</reference>
<feature type="transmembrane region" description="Helical" evidence="2">
    <location>
        <begin position="48"/>
        <end position="68"/>
    </location>
</feature>
<proteinExistence type="predicted"/>
<keyword evidence="2" id="KW-0472">Membrane</keyword>
<evidence type="ECO:0000256" key="2">
    <source>
        <dbReference type="SAM" id="Phobius"/>
    </source>
</evidence>
<dbReference type="AlphaFoldDB" id="A0A7M7MAG3"/>
<sequence>MLDSRTSVAKCKKRISTISAPDGKNGSSLYVSDFSPIIQSDVMEAETVFVLAIFSVFFVVGASLFYYACCVTDNEEAVNKLRESLKRKRSRSSIKVATTTSSQFPHSSAITSGPTLREMQSVGIQVVPPTPEVFQPPPEFSEGSSSSITPNRTPTPEPQEHRNSIDCSNHSNVLSVLLQEYLNSMAKAKENGYSATSSVSGVSLTDSPRVVHL</sequence>
<evidence type="ECO:0000313" key="4">
    <source>
        <dbReference type="Proteomes" id="UP000594260"/>
    </source>
</evidence>
<keyword evidence="4" id="KW-1185">Reference proteome</keyword>
<accession>A0A7M7MAG3</accession>
<evidence type="ECO:0000313" key="3">
    <source>
        <dbReference type="EnsemblMetazoa" id="XP_022661847"/>
    </source>
</evidence>
<feature type="region of interest" description="Disordered" evidence="1">
    <location>
        <begin position="92"/>
        <end position="113"/>
    </location>
</feature>
<dbReference type="EnsemblMetazoa" id="XM_022806112">
    <property type="protein sequence ID" value="XP_022661847"/>
    <property type="gene ID" value="LOC111250640"/>
</dbReference>
<dbReference type="Proteomes" id="UP000594260">
    <property type="component" value="Unplaced"/>
</dbReference>
<evidence type="ECO:0000256" key="1">
    <source>
        <dbReference type="SAM" id="MobiDB-lite"/>
    </source>
</evidence>
<feature type="compositionally biased region" description="Polar residues" evidence="1">
    <location>
        <begin position="96"/>
        <end position="113"/>
    </location>
</feature>
<protein>
    <submittedName>
        <fullName evidence="3">Uncharacterized protein</fullName>
    </submittedName>
</protein>
<dbReference type="GeneID" id="111250640"/>